<reference evidence="9" key="1">
    <citation type="submission" date="2025-08" db="UniProtKB">
        <authorList>
            <consortium name="Ensembl"/>
        </authorList>
    </citation>
    <scope>IDENTIFICATION</scope>
</reference>
<dbReference type="Gene3D" id="3.10.100.10">
    <property type="entry name" value="Mannose-Binding Protein A, subunit A"/>
    <property type="match status" value="1"/>
</dbReference>
<feature type="compositionally biased region" description="Basic and acidic residues" evidence="7">
    <location>
        <begin position="42"/>
        <end position="51"/>
    </location>
</feature>
<evidence type="ECO:0000256" key="2">
    <source>
        <dbReference type="ARBA" id="ARBA00022734"/>
    </source>
</evidence>
<feature type="compositionally biased region" description="Low complexity" evidence="7">
    <location>
        <begin position="18"/>
        <end position="28"/>
    </location>
</feature>
<dbReference type="InterPro" id="IPR051077">
    <property type="entry name" value="Ca-dependent_lectin"/>
</dbReference>
<evidence type="ECO:0000259" key="8">
    <source>
        <dbReference type="PROSITE" id="PS50041"/>
    </source>
</evidence>
<feature type="compositionally biased region" description="Low complexity" evidence="7">
    <location>
        <begin position="66"/>
        <end position="75"/>
    </location>
</feature>
<dbReference type="GO" id="GO:0005771">
    <property type="term" value="C:multivesicular body"/>
    <property type="evidence" value="ECO:0007669"/>
    <property type="project" value="TreeGrafter"/>
</dbReference>
<dbReference type="InterPro" id="IPR016187">
    <property type="entry name" value="CTDL_fold"/>
</dbReference>
<dbReference type="PANTHER" id="PTHR24024">
    <property type="entry name" value="PULMONARY SURFACTANT-ASSOCIATED PROTEIN A"/>
    <property type="match status" value="1"/>
</dbReference>
<keyword evidence="1" id="KW-0732">Signal</keyword>
<keyword evidence="6" id="KW-1015">Disulfide bond</keyword>
<proteinExistence type="predicted"/>
<evidence type="ECO:0000256" key="3">
    <source>
        <dbReference type="ARBA" id="ARBA00022837"/>
    </source>
</evidence>
<dbReference type="PANTHER" id="PTHR24024:SF35">
    <property type="entry name" value="MANNOSE-BINDING PROTEIN A"/>
    <property type="match status" value="1"/>
</dbReference>
<sequence>MIATGSLCPATDQGFRGLQGLPGKLGPPGNTGAPGIPGPRGQKGDRGDNSGKGHTSAWWPGGPGPGELEGQLGEQDSASKKKKKRKKLFVTNGEGMPFSKVKNLCAGLQATVAAHKNTMTKDSAFLGITDEATKGQFIYVMGGRLTYSNWKKDEPHDHSSGEECVVLLKDRLWNDISCMSCFLAICEFPT</sequence>
<reference evidence="9" key="2">
    <citation type="submission" date="2025-09" db="UniProtKB">
        <authorList>
            <consortium name="Ensembl"/>
        </authorList>
    </citation>
    <scope>IDENTIFICATION</scope>
</reference>
<evidence type="ECO:0000256" key="4">
    <source>
        <dbReference type="ARBA" id="ARBA00023054"/>
    </source>
</evidence>
<keyword evidence="10" id="KW-1185">Reference proteome</keyword>
<dbReference type="SUPFAM" id="SSF56436">
    <property type="entry name" value="C-type lectin-like"/>
    <property type="match status" value="1"/>
</dbReference>
<dbReference type="GO" id="GO:0005581">
    <property type="term" value="C:collagen trimer"/>
    <property type="evidence" value="ECO:0007669"/>
    <property type="project" value="UniProtKB-KW"/>
</dbReference>
<dbReference type="InterPro" id="IPR018378">
    <property type="entry name" value="C-type_lectin_CS"/>
</dbReference>
<evidence type="ECO:0000313" key="10">
    <source>
        <dbReference type="Proteomes" id="UP000694416"/>
    </source>
</evidence>
<keyword evidence="4" id="KW-0175">Coiled coil</keyword>
<feature type="region of interest" description="Disordered" evidence="7">
    <location>
        <begin position="1"/>
        <end position="86"/>
    </location>
</feature>
<dbReference type="AlphaFoldDB" id="A0A8C9GAU2"/>
<dbReference type="Ensembl" id="ENSPTET00000000283.1">
    <property type="protein sequence ID" value="ENSPTEP00000000176.1"/>
    <property type="gene ID" value="ENSPTEG00000000240.1"/>
</dbReference>
<evidence type="ECO:0000256" key="1">
    <source>
        <dbReference type="ARBA" id="ARBA00022729"/>
    </source>
</evidence>
<evidence type="ECO:0000256" key="6">
    <source>
        <dbReference type="ARBA" id="ARBA00023157"/>
    </source>
</evidence>
<dbReference type="InterPro" id="IPR001304">
    <property type="entry name" value="C-type_lectin-like"/>
</dbReference>
<keyword evidence="5" id="KW-0176">Collagen</keyword>
<evidence type="ECO:0000256" key="7">
    <source>
        <dbReference type="SAM" id="MobiDB-lite"/>
    </source>
</evidence>
<name>A0A8C9GAU2_9PRIM</name>
<keyword evidence="3" id="KW-0106">Calcium</keyword>
<dbReference type="InterPro" id="IPR016186">
    <property type="entry name" value="C-type_lectin-like/link_sf"/>
</dbReference>
<evidence type="ECO:0000256" key="5">
    <source>
        <dbReference type="ARBA" id="ARBA00023119"/>
    </source>
</evidence>
<dbReference type="GO" id="GO:0005615">
    <property type="term" value="C:extracellular space"/>
    <property type="evidence" value="ECO:0007669"/>
    <property type="project" value="TreeGrafter"/>
</dbReference>
<feature type="domain" description="C-type lectin" evidence="8">
    <location>
        <begin position="125"/>
        <end position="187"/>
    </location>
</feature>
<dbReference type="PROSITE" id="PS00615">
    <property type="entry name" value="C_TYPE_LECTIN_1"/>
    <property type="match status" value="1"/>
</dbReference>
<dbReference type="GO" id="GO:0030246">
    <property type="term" value="F:carbohydrate binding"/>
    <property type="evidence" value="ECO:0007669"/>
    <property type="project" value="UniProtKB-KW"/>
</dbReference>
<dbReference type="PROSITE" id="PS50041">
    <property type="entry name" value="C_TYPE_LECTIN_2"/>
    <property type="match status" value="1"/>
</dbReference>
<keyword evidence="2" id="KW-0430">Lectin</keyword>
<accession>A0A8C9GAU2</accession>
<dbReference type="Proteomes" id="UP000694416">
    <property type="component" value="Unplaced"/>
</dbReference>
<protein>
    <recommendedName>
        <fullName evidence="8">C-type lectin domain-containing protein</fullName>
    </recommendedName>
</protein>
<dbReference type="Pfam" id="PF00059">
    <property type="entry name" value="Lectin_C"/>
    <property type="match status" value="1"/>
</dbReference>
<evidence type="ECO:0000313" key="9">
    <source>
        <dbReference type="Ensembl" id="ENSPTEP00000000176.1"/>
    </source>
</evidence>
<organism evidence="9 10">
    <name type="scientific">Piliocolobus tephrosceles</name>
    <name type="common">Ugandan red Colobus</name>
    <dbReference type="NCBI Taxonomy" id="591936"/>
    <lineage>
        <taxon>Eukaryota</taxon>
        <taxon>Metazoa</taxon>
        <taxon>Chordata</taxon>
        <taxon>Craniata</taxon>
        <taxon>Vertebrata</taxon>
        <taxon>Euteleostomi</taxon>
        <taxon>Mammalia</taxon>
        <taxon>Eutheria</taxon>
        <taxon>Euarchontoglires</taxon>
        <taxon>Primates</taxon>
        <taxon>Haplorrhini</taxon>
        <taxon>Catarrhini</taxon>
        <taxon>Cercopithecidae</taxon>
        <taxon>Colobinae</taxon>
        <taxon>Piliocolobus</taxon>
    </lineage>
</organism>